<reference evidence="5" key="1">
    <citation type="submission" date="2020-10" db="EMBL/GenBank/DDBJ databases">
        <authorList>
            <person name="Gilroy R."/>
        </authorList>
    </citation>
    <scope>NUCLEOTIDE SEQUENCE</scope>
    <source>
        <strain evidence="5">CHK178-757</strain>
    </source>
</reference>
<protein>
    <submittedName>
        <fullName evidence="5">Mannitol dehydrogenase family protein</fullName>
    </submittedName>
</protein>
<evidence type="ECO:0000256" key="1">
    <source>
        <dbReference type="ARBA" id="ARBA00023002"/>
    </source>
</evidence>
<evidence type="ECO:0000313" key="6">
    <source>
        <dbReference type="Proteomes" id="UP000823927"/>
    </source>
</evidence>
<evidence type="ECO:0000259" key="4">
    <source>
        <dbReference type="Pfam" id="PF08125"/>
    </source>
</evidence>
<dbReference type="AlphaFoldDB" id="A0A9D1JPW7"/>
<name>A0A9D1JPW7_9FIRM</name>
<sequence>MRLNKEGLQDRQWWLDRGYQLPEYDREAVAKETKAHPVWIHFGVGNIFRAFMAEAAQKLLNQGLMGQGIIGAEGFDDEIIENVSRPCDDYSIAVTLCGDGSVKKSVTGSITRSLCLNRAKTGEFWQLEAVFSNPSLQMASFTITEKGYSLSRENALLPEVASDLKAGPKRSESYLGKVAALLYTRFKAGAYPLAMVSMDNCSHNGERLAHVMEVFAKGWEENGLADRGFYSYVCTSGKVTFPWTMIDKITPRPSDDVQKILEADGLEGMTPVVTKKHTYAAPYVNAEESQYLVIEDAFPAGRPPLEKAGIIFTDRATVELTEQMKVCTCLNPLHTALAIFGCLLGYEKICDEMKDEQLNALVRGIGYKEGLPAAADPGILKPVDFLDTVVDVRLPNPFMPDTPQRIATDTSQKLSIRFGGTIRAYMEDPGLDVHSLRLIPLVLAGWLRYLTGIDDKGNAMALSPDPVAKDIAPYVCGLEGQPAEMVMEKLSPVLKNTEIFGVDLFKAELAALVCQDFCAMNQGPGAVRQTLKDVLALAKEG</sequence>
<dbReference type="SUPFAM" id="SSF48179">
    <property type="entry name" value="6-phosphogluconate dehydrogenase C-terminal domain-like"/>
    <property type="match status" value="1"/>
</dbReference>
<dbReference type="Gene3D" id="1.10.1040.10">
    <property type="entry name" value="N-(1-d-carboxylethyl)-l-norvaline Dehydrogenase, domain 2"/>
    <property type="match status" value="1"/>
</dbReference>
<dbReference type="Pfam" id="PF08125">
    <property type="entry name" value="Mannitol_dh_C"/>
    <property type="match status" value="1"/>
</dbReference>
<organism evidence="5 6">
    <name type="scientific">Candidatus Scybalocola faecigallinarum</name>
    <dbReference type="NCBI Taxonomy" id="2840941"/>
    <lineage>
        <taxon>Bacteria</taxon>
        <taxon>Bacillati</taxon>
        <taxon>Bacillota</taxon>
        <taxon>Clostridia</taxon>
        <taxon>Lachnospirales</taxon>
        <taxon>Lachnospiraceae</taxon>
        <taxon>Lachnospiraceae incertae sedis</taxon>
        <taxon>Candidatus Scybalocola (ex Gilroy et al. 2021)</taxon>
    </lineage>
</organism>
<comment type="caution">
    <text evidence="5">The sequence shown here is derived from an EMBL/GenBank/DDBJ whole genome shotgun (WGS) entry which is preliminary data.</text>
</comment>
<dbReference type="InterPro" id="IPR013131">
    <property type="entry name" value="Mannitol_DH_N"/>
</dbReference>
<dbReference type="PANTHER" id="PTHR43362">
    <property type="entry name" value="MANNITOL DEHYDROGENASE DSF1-RELATED"/>
    <property type="match status" value="1"/>
</dbReference>
<keyword evidence="1" id="KW-0560">Oxidoreductase</keyword>
<dbReference type="InterPro" id="IPR008927">
    <property type="entry name" value="6-PGluconate_DH-like_C_sf"/>
</dbReference>
<comment type="catalytic activity">
    <reaction evidence="2">
        <text>D-mannitol 1-phosphate + NAD(+) = beta-D-fructose 6-phosphate + NADH + H(+)</text>
        <dbReference type="Rhea" id="RHEA:19661"/>
        <dbReference type="ChEBI" id="CHEBI:15378"/>
        <dbReference type="ChEBI" id="CHEBI:57540"/>
        <dbReference type="ChEBI" id="CHEBI:57634"/>
        <dbReference type="ChEBI" id="CHEBI:57945"/>
        <dbReference type="ChEBI" id="CHEBI:61381"/>
        <dbReference type="EC" id="1.1.1.17"/>
    </reaction>
</comment>
<feature type="domain" description="Mannitol dehydrogenase C-terminal" evidence="4">
    <location>
        <begin position="322"/>
        <end position="515"/>
    </location>
</feature>
<dbReference type="InterPro" id="IPR036291">
    <property type="entry name" value="NAD(P)-bd_dom_sf"/>
</dbReference>
<evidence type="ECO:0000256" key="2">
    <source>
        <dbReference type="ARBA" id="ARBA00048615"/>
    </source>
</evidence>
<gene>
    <name evidence="5" type="ORF">IAB46_00720</name>
</gene>
<accession>A0A9D1JPW7</accession>
<dbReference type="InterPro" id="IPR013328">
    <property type="entry name" value="6PGD_dom2"/>
</dbReference>
<dbReference type="InterPro" id="IPR050988">
    <property type="entry name" value="Mannitol_DH/Oxidoreductase"/>
</dbReference>
<dbReference type="Gene3D" id="3.40.50.720">
    <property type="entry name" value="NAD(P)-binding Rossmann-like Domain"/>
    <property type="match status" value="1"/>
</dbReference>
<dbReference type="PANTHER" id="PTHR43362:SF1">
    <property type="entry name" value="MANNITOL DEHYDROGENASE 2-RELATED"/>
    <property type="match status" value="1"/>
</dbReference>
<feature type="domain" description="Mannitol dehydrogenase N-terminal" evidence="3">
    <location>
        <begin position="40"/>
        <end position="307"/>
    </location>
</feature>
<dbReference type="Pfam" id="PF01232">
    <property type="entry name" value="Mannitol_dh"/>
    <property type="match status" value="1"/>
</dbReference>
<dbReference type="EMBL" id="DVIT01000003">
    <property type="protein sequence ID" value="HIS46079.1"/>
    <property type="molecule type" value="Genomic_DNA"/>
</dbReference>
<dbReference type="InterPro" id="IPR013118">
    <property type="entry name" value="Mannitol_DH_C"/>
</dbReference>
<proteinExistence type="predicted"/>
<evidence type="ECO:0000313" key="5">
    <source>
        <dbReference type="EMBL" id="HIS46079.1"/>
    </source>
</evidence>
<evidence type="ECO:0000259" key="3">
    <source>
        <dbReference type="Pfam" id="PF01232"/>
    </source>
</evidence>
<dbReference type="Proteomes" id="UP000823927">
    <property type="component" value="Unassembled WGS sequence"/>
</dbReference>
<dbReference type="GO" id="GO:0008926">
    <property type="term" value="F:mannitol-1-phosphate 5-dehydrogenase activity"/>
    <property type="evidence" value="ECO:0007669"/>
    <property type="project" value="UniProtKB-EC"/>
</dbReference>
<dbReference type="SUPFAM" id="SSF51735">
    <property type="entry name" value="NAD(P)-binding Rossmann-fold domains"/>
    <property type="match status" value="1"/>
</dbReference>
<reference evidence="5" key="2">
    <citation type="journal article" date="2021" name="PeerJ">
        <title>Extensive microbial diversity within the chicken gut microbiome revealed by metagenomics and culture.</title>
        <authorList>
            <person name="Gilroy R."/>
            <person name="Ravi A."/>
            <person name="Getino M."/>
            <person name="Pursley I."/>
            <person name="Horton D.L."/>
            <person name="Alikhan N.F."/>
            <person name="Baker D."/>
            <person name="Gharbi K."/>
            <person name="Hall N."/>
            <person name="Watson M."/>
            <person name="Adriaenssens E.M."/>
            <person name="Foster-Nyarko E."/>
            <person name="Jarju S."/>
            <person name="Secka A."/>
            <person name="Antonio M."/>
            <person name="Oren A."/>
            <person name="Chaudhuri R.R."/>
            <person name="La Ragione R."/>
            <person name="Hildebrand F."/>
            <person name="Pallen M.J."/>
        </authorList>
    </citation>
    <scope>NUCLEOTIDE SEQUENCE</scope>
    <source>
        <strain evidence="5">CHK178-757</strain>
    </source>
</reference>